<dbReference type="OrthoDB" id="3825914at2"/>
<dbReference type="Pfam" id="PF13649">
    <property type="entry name" value="Methyltransf_25"/>
    <property type="match status" value="1"/>
</dbReference>
<evidence type="ECO:0000256" key="2">
    <source>
        <dbReference type="ARBA" id="ARBA00022679"/>
    </source>
</evidence>
<evidence type="ECO:0000313" key="6">
    <source>
        <dbReference type="Proteomes" id="UP000266677"/>
    </source>
</evidence>
<dbReference type="CDD" id="cd02440">
    <property type="entry name" value="AdoMet_MTases"/>
    <property type="match status" value="1"/>
</dbReference>
<evidence type="ECO:0000259" key="4">
    <source>
        <dbReference type="Pfam" id="PF13649"/>
    </source>
</evidence>
<dbReference type="Gene3D" id="3.40.50.150">
    <property type="entry name" value="Vaccinia Virus protein VP39"/>
    <property type="match status" value="1"/>
</dbReference>
<keyword evidence="1 5" id="KW-0489">Methyltransferase</keyword>
<dbReference type="RefSeq" id="WP_120042073.1">
    <property type="nucleotide sequence ID" value="NZ_QZFU01000019.1"/>
</dbReference>
<sequence length="237" mass="25530">MSEDSSVTQFDPTDMDFESAYQGKAEVNGVALPTVPWDIGKPQPELVQFVEQGGVSGAVLDIGCGPGDTAIYLAGLGYRVVGLDAAPTAIEQARERAARQGVNVEFVVADATDLAEYTGRFDTVVSSALYHCLNAEARRGYAAAIGRATKSGGRLFQTCFQKNEHSDIYAPFAIEEAELREVFDADWSIEVLRPGLVSARPLPLEAAGAFGDRGMVLQEGLDGLMRLPVWTLWAVRK</sequence>
<keyword evidence="2 5" id="KW-0808">Transferase</keyword>
<dbReference type="SUPFAM" id="SSF53335">
    <property type="entry name" value="S-adenosyl-L-methionine-dependent methyltransferases"/>
    <property type="match status" value="1"/>
</dbReference>
<feature type="domain" description="Methyltransferase" evidence="4">
    <location>
        <begin position="59"/>
        <end position="153"/>
    </location>
</feature>
<gene>
    <name evidence="5" type="ORF">D5S18_17735</name>
</gene>
<protein>
    <submittedName>
        <fullName evidence="5">Class I SAM-dependent methyltransferase</fullName>
    </submittedName>
</protein>
<name>A0A3A4JX68_9NOCA</name>
<dbReference type="PANTHER" id="PTHR43464:SF19">
    <property type="entry name" value="UBIQUINONE BIOSYNTHESIS O-METHYLTRANSFERASE, MITOCHONDRIAL"/>
    <property type="match status" value="1"/>
</dbReference>
<reference evidence="5 6" key="1">
    <citation type="submission" date="2018-09" db="EMBL/GenBank/DDBJ databases">
        <title>YIM PH21274 draft genome.</title>
        <authorList>
            <person name="Miao C."/>
        </authorList>
    </citation>
    <scope>NUCLEOTIDE SEQUENCE [LARGE SCALE GENOMIC DNA]</scope>
    <source>
        <strain evidence="5 6">YIM PH 21724</strain>
    </source>
</reference>
<dbReference type="EMBL" id="QZFU01000019">
    <property type="protein sequence ID" value="RJO75199.1"/>
    <property type="molecule type" value="Genomic_DNA"/>
</dbReference>
<proteinExistence type="predicted"/>
<keyword evidence="3" id="KW-0949">S-adenosyl-L-methionine</keyword>
<comment type="caution">
    <text evidence="5">The sequence shown here is derived from an EMBL/GenBank/DDBJ whole genome shotgun (WGS) entry which is preliminary data.</text>
</comment>
<dbReference type="PANTHER" id="PTHR43464">
    <property type="entry name" value="METHYLTRANSFERASE"/>
    <property type="match status" value="1"/>
</dbReference>
<keyword evidence="6" id="KW-1185">Reference proteome</keyword>
<accession>A0A3A4JX68</accession>
<dbReference type="GO" id="GO:0008168">
    <property type="term" value="F:methyltransferase activity"/>
    <property type="evidence" value="ECO:0007669"/>
    <property type="project" value="UniProtKB-KW"/>
</dbReference>
<dbReference type="Proteomes" id="UP000266677">
    <property type="component" value="Unassembled WGS sequence"/>
</dbReference>
<evidence type="ECO:0000256" key="3">
    <source>
        <dbReference type="ARBA" id="ARBA00022691"/>
    </source>
</evidence>
<dbReference type="AlphaFoldDB" id="A0A3A4JX68"/>
<organism evidence="5 6">
    <name type="scientific">Nocardia panacis</name>
    <dbReference type="NCBI Taxonomy" id="2340916"/>
    <lineage>
        <taxon>Bacteria</taxon>
        <taxon>Bacillati</taxon>
        <taxon>Actinomycetota</taxon>
        <taxon>Actinomycetes</taxon>
        <taxon>Mycobacteriales</taxon>
        <taxon>Nocardiaceae</taxon>
        <taxon>Nocardia</taxon>
    </lineage>
</organism>
<evidence type="ECO:0000313" key="5">
    <source>
        <dbReference type="EMBL" id="RJO75199.1"/>
    </source>
</evidence>
<dbReference type="GO" id="GO:0032259">
    <property type="term" value="P:methylation"/>
    <property type="evidence" value="ECO:0007669"/>
    <property type="project" value="UniProtKB-KW"/>
</dbReference>
<evidence type="ECO:0000256" key="1">
    <source>
        <dbReference type="ARBA" id="ARBA00022603"/>
    </source>
</evidence>
<dbReference type="InterPro" id="IPR029063">
    <property type="entry name" value="SAM-dependent_MTases_sf"/>
</dbReference>
<dbReference type="InterPro" id="IPR041698">
    <property type="entry name" value="Methyltransf_25"/>
</dbReference>